<proteinExistence type="predicted"/>
<dbReference type="InterPro" id="IPR006949">
    <property type="entry name" value="Barrel_Baseplate_J-like"/>
</dbReference>
<dbReference type="InterPro" id="IPR058530">
    <property type="entry name" value="Baseplate_J-like_C"/>
</dbReference>
<gene>
    <name evidence="3" type="ORF">Touem01_00073</name>
</gene>
<evidence type="ECO:0000259" key="1">
    <source>
        <dbReference type="Pfam" id="PF04865"/>
    </source>
</evidence>
<sequence length="371" mass="39410">MAFQVKDFVSITASMINWMRASTRKISDYNVGSVARTLVEAPAAEIDELYQQMFIGIKEAIPVSVYNSFSFDALPAIAAAGLVRVQMTPSSADVLVQAGTTFFAPGLLSTYSSLEDVTIKAGSSFVDILVLADSTGTAGNITEGQNFTLTPSPSTFLSASNLSGFSSGQDQETPDEQKLRFAAYIDSISRATNNALRYGLTTARLYDDAGNITERVATGITIEPYLEDPNQPIGLVECYIHNGVGNTSAALVSEASKIIEGYYDPSGVAVAGYKAAGIPTPVYAATEVLQNVTGVLTQLDGYDKPTLVNDATSAIYSYIQSLPIGSECVISEVIHIVKDLDGVYDFVPSVPVANVKVAKRQKLMPGSISIT</sequence>
<evidence type="ECO:0000259" key="2">
    <source>
        <dbReference type="Pfam" id="PF26079"/>
    </source>
</evidence>
<dbReference type="Pfam" id="PF04865">
    <property type="entry name" value="Baseplate_J"/>
    <property type="match status" value="1"/>
</dbReference>
<feature type="domain" description="Baseplate J-like C-terminal" evidence="2">
    <location>
        <begin position="291"/>
        <end position="370"/>
    </location>
</feature>
<evidence type="ECO:0000313" key="3">
    <source>
        <dbReference type="EMBL" id="XAI70602.1"/>
    </source>
</evidence>
<dbReference type="EMBL" id="PP179325">
    <property type="protein sequence ID" value="XAI70602.1"/>
    <property type="molecule type" value="Genomic_DNA"/>
</dbReference>
<name>A0AAU6W2Z8_9VIRU</name>
<organism evidence="3">
    <name type="scientific">Pseudomonas phage Touem01</name>
    <dbReference type="NCBI Taxonomy" id="3138548"/>
    <lineage>
        <taxon>Viruses</taxon>
    </lineage>
</organism>
<dbReference type="Pfam" id="PF26079">
    <property type="entry name" value="Baseplate_J_C"/>
    <property type="match status" value="1"/>
</dbReference>
<feature type="domain" description="Baseplate protein J-like barrel" evidence="1">
    <location>
        <begin position="85"/>
        <end position="168"/>
    </location>
</feature>
<accession>A0AAU6W2Z8</accession>
<reference evidence="3" key="1">
    <citation type="journal article" date="2024" name="J. Gen. Virol.">
        <title>Novel phages of Pseudomonas syringae unveil numerous potential auxiliary metabolic genes.</title>
        <authorList>
            <person name="Feltin C."/>
            <person name="Garneau J.R."/>
            <person name="Morris C.E."/>
            <person name="Berard A."/>
            <person name="Torres-Barcelo C."/>
        </authorList>
    </citation>
    <scope>NUCLEOTIDE SEQUENCE</scope>
</reference>
<protein>
    <submittedName>
        <fullName evidence="3">Baseplate J-like protein</fullName>
    </submittedName>
</protein>